<evidence type="ECO:0000313" key="2">
    <source>
        <dbReference type="Proteomes" id="UP000001194"/>
    </source>
</evidence>
<protein>
    <submittedName>
        <fullName evidence="1">Predicted protein</fullName>
    </submittedName>
</protein>
<dbReference type="InParanoid" id="B0DAA4"/>
<sequence length="49" mass="5327">MSNSPPSIILVCTENSHCAISSISNPGMYVKYHLNKPSSWALYANPSES</sequence>
<dbReference type="EMBL" id="DS547101">
    <property type="protein sequence ID" value="EDR08493.1"/>
    <property type="molecule type" value="Genomic_DNA"/>
</dbReference>
<evidence type="ECO:0000313" key="1">
    <source>
        <dbReference type="EMBL" id="EDR08493.1"/>
    </source>
</evidence>
<dbReference type="KEGG" id="lbc:LACBIDRAFT_297221"/>
<proteinExistence type="predicted"/>
<dbReference type="HOGENOM" id="CLU_3143318_0_0_1"/>
<reference evidence="1 2" key="1">
    <citation type="journal article" date="2008" name="Nature">
        <title>The genome of Laccaria bicolor provides insights into mycorrhizal symbiosis.</title>
        <authorList>
            <person name="Martin F."/>
            <person name="Aerts A."/>
            <person name="Ahren D."/>
            <person name="Brun A."/>
            <person name="Danchin E.G.J."/>
            <person name="Duchaussoy F."/>
            <person name="Gibon J."/>
            <person name="Kohler A."/>
            <person name="Lindquist E."/>
            <person name="Pereda V."/>
            <person name="Salamov A."/>
            <person name="Shapiro H.J."/>
            <person name="Wuyts J."/>
            <person name="Blaudez D."/>
            <person name="Buee M."/>
            <person name="Brokstein P."/>
            <person name="Canbaeck B."/>
            <person name="Cohen D."/>
            <person name="Courty P.E."/>
            <person name="Coutinho P.M."/>
            <person name="Delaruelle C."/>
            <person name="Detter J.C."/>
            <person name="Deveau A."/>
            <person name="DiFazio S."/>
            <person name="Duplessis S."/>
            <person name="Fraissinet-Tachet L."/>
            <person name="Lucic E."/>
            <person name="Frey-Klett P."/>
            <person name="Fourrey C."/>
            <person name="Feussner I."/>
            <person name="Gay G."/>
            <person name="Grimwood J."/>
            <person name="Hoegger P.J."/>
            <person name="Jain P."/>
            <person name="Kilaru S."/>
            <person name="Labbe J."/>
            <person name="Lin Y.C."/>
            <person name="Legue V."/>
            <person name="Le Tacon F."/>
            <person name="Marmeisse R."/>
            <person name="Melayah D."/>
            <person name="Montanini B."/>
            <person name="Muratet M."/>
            <person name="Nehls U."/>
            <person name="Niculita-Hirzel H."/>
            <person name="Oudot-Le Secq M.P."/>
            <person name="Peter M."/>
            <person name="Quesneville H."/>
            <person name="Rajashekar B."/>
            <person name="Reich M."/>
            <person name="Rouhier N."/>
            <person name="Schmutz J."/>
            <person name="Yin T."/>
            <person name="Chalot M."/>
            <person name="Henrissat B."/>
            <person name="Kuees U."/>
            <person name="Lucas S."/>
            <person name="Van de Peer Y."/>
            <person name="Podila G.K."/>
            <person name="Polle A."/>
            <person name="Pukkila P.J."/>
            <person name="Richardson P.M."/>
            <person name="Rouze P."/>
            <person name="Sanders I.R."/>
            <person name="Stajich J.E."/>
            <person name="Tunlid A."/>
            <person name="Tuskan G."/>
            <person name="Grigoriev I.V."/>
        </authorList>
    </citation>
    <scope>NUCLEOTIDE SEQUENCE [LARGE SCALE GENOMIC DNA]</scope>
    <source>
        <strain evidence="2">S238N-H82 / ATCC MYA-4686</strain>
    </source>
</reference>
<dbReference type="AlphaFoldDB" id="B0DAA4"/>
<gene>
    <name evidence="1" type="ORF">LACBIDRAFT_297221</name>
</gene>
<dbReference type="Proteomes" id="UP000001194">
    <property type="component" value="Unassembled WGS sequence"/>
</dbReference>
<keyword evidence="2" id="KW-1185">Reference proteome</keyword>
<dbReference type="GeneID" id="6076202"/>
<name>B0DAA4_LACBS</name>
<organism evidence="2">
    <name type="scientific">Laccaria bicolor (strain S238N-H82 / ATCC MYA-4686)</name>
    <name type="common">Bicoloured deceiver</name>
    <name type="synonym">Laccaria laccata var. bicolor</name>
    <dbReference type="NCBI Taxonomy" id="486041"/>
    <lineage>
        <taxon>Eukaryota</taxon>
        <taxon>Fungi</taxon>
        <taxon>Dikarya</taxon>
        <taxon>Basidiomycota</taxon>
        <taxon>Agaricomycotina</taxon>
        <taxon>Agaricomycetes</taxon>
        <taxon>Agaricomycetidae</taxon>
        <taxon>Agaricales</taxon>
        <taxon>Agaricineae</taxon>
        <taxon>Hydnangiaceae</taxon>
        <taxon>Laccaria</taxon>
    </lineage>
</organism>
<dbReference type="RefSeq" id="XP_001880718.1">
    <property type="nucleotide sequence ID" value="XM_001880683.1"/>
</dbReference>
<accession>B0DAA4</accession>